<protein>
    <recommendedName>
        <fullName evidence="3">Secreted protein</fullName>
    </recommendedName>
</protein>
<evidence type="ECO:0000313" key="2">
    <source>
        <dbReference type="Proteomes" id="UP001295462"/>
    </source>
</evidence>
<sequence length="86" mass="9319">MVEEQHGSAPTFMRWNHFIPLMVAICGTSVVGRPPSFTGRELSLVRNTAPSAYTMAAPQAVSARASLPTRPASQDILSVLRSAFKF</sequence>
<gene>
    <name evidence="1" type="ORF">THF1A12_1020002</name>
</gene>
<comment type="caution">
    <text evidence="1">The sequence shown here is derived from an EMBL/GenBank/DDBJ whole genome shotgun (WGS) entry which is preliminary data.</text>
</comment>
<reference evidence="1" key="1">
    <citation type="submission" date="2022-01" db="EMBL/GenBank/DDBJ databases">
        <authorList>
            <person name="Lagorce A."/>
        </authorList>
    </citation>
    <scope>NUCLEOTIDE SEQUENCE</scope>
    <source>
        <strain evidence="1">Th15_F1_A12</strain>
    </source>
</reference>
<name>A0AAU9QF46_9VIBR</name>
<evidence type="ECO:0000313" key="1">
    <source>
        <dbReference type="EMBL" id="CAH1569933.1"/>
    </source>
</evidence>
<dbReference type="EMBL" id="CAKMUD010000005">
    <property type="protein sequence ID" value="CAH1569933.1"/>
    <property type="molecule type" value="Genomic_DNA"/>
</dbReference>
<accession>A0AAU9QF46</accession>
<dbReference type="Proteomes" id="UP001295462">
    <property type="component" value="Unassembled WGS sequence"/>
</dbReference>
<dbReference type="AlphaFoldDB" id="A0AAU9QF46"/>
<proteinExistence type="predicted"/>
<evidence type="ECO:0008006" key="3">
    <source>
        <dbReference type="Google" id="ProtNLM"/>
    </source>
</evidence>
<organism evidence="1 2">
    <name type="scientific">Vibrio jasicida</name>
    <dbReference type="NCBI Taxonomy" id="766224"/>
    <lineage>
        <taxon>Bacteria</taxon>
        <taxon>Pseudomonadati</taxon>
        <taxon>Pseudomonadota</taxon>
        <taxon>Gammaproteobacteria</taxon>
        <taxon>Vibrionales</taxon>
        <taxon>Vibrionaceae</taxon>
        <taxon>Vibrio</taxon>
    </lineage>
</organism>